<proteinExistence type="inferred from homology"/>
<dbReference type="InterPro" id="IPR024185">
    <property type="entry name" value="FTHF_cligase-like_sf"/>
</dbReference>
<name>A0ABW0GYR7_9HYPH</name>
<keyword evidence="6" id="KW-1185">Reference proteome</keyword>
<dbReference type="Gene3D" id="3.40.50.10420">
    <property type="entry name" value="NagB/RpiA/CoA transferase-like"/>
    <property type="match status" value="1"/>
</dbReference>
<comment type="catalytic activity">
    <reaction evidence="4">
        <text>(6S)-5-formyl-5,6,7,8-tetrahydrofolate + ATP = (6R)-5,10-methenyltetrahydrofolate + ADP + phosphate</text>
        <dbReference type="Rhea" id="RHEA:10488"/>
        <dbReference type="ChEBI" id="CHEBI:30616"/>
        <dbReference type="ChEBI" id="CHEBI:43474"/>
        <dbReference type="ChEBI" id="CHEBI:57455"/>
        <dbReference type="ChEBI" id="CHEBI:57457"/>
        <dbReference type="ChEBI" id="CHEBI:456216"/>
        <dbReference type="EC" id="6.3.3.2"/>
    </reaction>
</comment>
<comment type="caution">
    <text evidence="5">The sequence shown here is derived from an EMBL/GenBank/DDBJ whole genome shotgun (WGS) entry which is preliminary data.</text>
</comment>
<dbReference type="InterPro" id="IPR037171">
    <property type="entry name" value="NagB/RpiA_transferase-like"/>
</dbReference>
<evidence type="ECO:0000256" key="2">
    <source>
        <dbReference type="ARBA" id="ARBA00022741"/>
    </source>
</evidence>
<organism evidence="5 6">
    <name type="scientific">Aquamicrobium segne</name>
    <dbReference type="NCBI Taxonomy" id="469547"/>
    <lineage>
        <taxon>Bacteria</taxon>
        <taxon>Pseudomonadati</taxon>
        <taxon>Pseudomonadota</taxon>
        <taxon>Alphaproteobacteria</taxon>
        <taxon>Hyphomicrobiales</taxon>
        <taxon>Phyllobacteriaceae</taxon>
        <taxon>Aquamicrobium</taxon>
    </lineage>
</organism>
<dbReference type="EMBL" id="JBHSLL010000016">
    <property type="protein sequence ID" value="MFC5385648.1"/>
    <property type="molecule type" value="Genomic_DNA"/>
</dbReference>
<comment type="cofactor">
    <cofactor evidence="4">
        <name>Mg(2+)</name>
        <dbReference type="ChEBI" id="CHEBI:18420"/>
    </cofactor>
</comment>
<keyword evidence="3 4" id="KW-0067">ATP-binding</keyword>
<dbReference type="PANTHER" id="PTHR23407">
    <property type="entry name" value="ATPASE INHIBITOR/5-FORMYLTETRAHYDROFOLATE CYCLO-LIGASE"/>
    <property type="match status" value="1"/>
</dbReference>
<reference evidence="6" key="1">
    <citation type="journal article" date="2019" name="Int. J. Syst. Evol. Microbiol.">
        <title>The Global Catalogue of Microorganisms (GCM) 10K type strain sequencing project: providing services to taxonomists for standard genome sequencing and annotation.</title>
        <authorList>
            <consortium name="The Broad Institute Genomics Platform"/>
            <consortium name="The Broad Institute Genome Sequencing Center for Infectious Disease"/>
            <person name="Wu L."/>
            <person name="Ma J."/>
        </authorList>
    </citation>
    <scope>NUCLEOTIDE SEQUENCE [LARGE SCALE GENOMIC DNA]</scope>
    <source>
        <strain evidence="6">CGMCC 4.1415</strain>
    </source>
</reference>
<evidence type="ECO:0000256" key="4">
    <source>
        <dbReference type="RuleBase" id="RU361279"/>
    </source>
</evidence>
<evidence type="ECO:0000313" key="5">
    <source>
        <dbReference type="EMBL" id="MFC5385648.1"/>
    </source>
</evidence>
<dbReference type="Pfam" id="PF01812">
    <property type="entry name" value="5-FTHF_cyc-lig"/>
    <property type="match status" value="1"/>
</dbReference>
<keyword evidence="4" id="KW-0479">Metal-binding</keyword>
<dbReference type="Proteomes" id="UP001596016">
    <property type="component" value="Unassembled WGS sequence"/>
</dbReference>
<dbReference type="EC" id="6.3.3.2" evidence="4"/>
<comment type="similarity">
    <text evidence="1 4">Belongs to the 5-formyltetrahydrofolate cyclo-ligase family.</text>
</comment>
<sequence>MTSATEDKNSVRAKALARRDALDEALRTELALRVAKIGAQMIDFTPGTIISAFLPIRSEIDLRPLINNLYSKGARLCVPAVLDKKTIEFRELKKNSELVNTGFGTFGPGPQAAVLDPEIILLPLAAFDLRGHRLGYGAGHYDRALARLHAKGLRPRLIGAAFACQQVEHVPQEDHDVGLDDILTENGLHHFQQP</sequence>
<keyword evidence="4" id="KW-0460">Magnesium</keyword>
<keyword evidence="2 4" id="KW-0547">Nucleotide-binding</keyword>
<dbReference type="PIRSF" id="PIRSF006806">
    <property type="entry name" value="FTHF_cligase"/>
    <property type="match status" value="1"/>
</dbReference>
<accession>A0ABW0GYR7</accession>
<gene>
    <name evidence="5" type="ORF">ACFPLB_06655</name>
</gene>
<dbReference type="RefSeq" id="WP_378228591.1">
    <property type="nucleotide sequence ID" value="NZ_JBHSLL010000016.1"/>
</dbReference>
<evidence type="ECO:0000256" key="3">
    <source>
        <dbReference type="ARBA" id="ARBA00022840"/>
    </source>
</evidence>
<dbReference type="InterPro" id="IPR002698">
    <property type="entry name" value="FTHF_cligase"/>
</dbReference>
<dbReference type="NCBIfam" id="TIGR02727">
    <property type="entry name" value="MTHFS_bact"/>
    <property type="match status" value="1"/>
</dbReference>
<dbReference type="PANTHER" id="PTHR23407:SF1">
    <property type="entry name" value="5-FORMYLTETRAHYDROFOLATE CYCLO-LIGASE"/>
    <property type="match status" value="1"/>
</dbReference>
<evidence type="ECO:0000313" key="6">
    <source>
        <dbReference type="Proteomes" id="UP001596016"/>
    </source>
</evidence>
<keyword evidence="5" id="KW-0436">Ligase</keyword>
<evidence type="ECO:0000256" key="1">
    <source>
        <dbReference type="ARBA" id="ARBA00010638"/>
    </source>
</evidence>
<protein>
    <recommendedName>
        <fullName evidence="4">5-formyltetrahydrofolate cyclo-ligase</fullName>
        <ecNumber evidence="4">6.3.3.2</ecNumber>
    </recommendedName>
</protein>
<dbReference type="SUPFAM" id="SSF100950">
    <property type="entry name" value="NagB/RpiA/CoA transferase-like"/>
    <property type="match status" value="1"/>
</dbReference>
<dbReference type="GO" id="GO:0030272">
    <property type="term" value="F:5-formyltetrahydrofolate cyclo-ligase activity"/>
    <property type="evidence" value="ECO:0007669"/>
    <property type="project" value="UniProtKB-EC"/>
</dbReference>